<feature type="signal peptide" evidence="1">
    <location>
        <begin position="1"/>
        <end position="22"/>
    </location>
</feature>
<sequence length="511" mass="57861">MKFPSTVITSIIITLFFGTVQGAIIPKGISSLLTNSKVPTEDDVFTSDKKETVSKVVSKGGTVPSSILSSNQATDTKMSESIFNIQNFNIGSLFQNNHENYNREKINYKENIDSTKMKITSLEDFADTFKDFSNDYDNDKTTAILLSSNIINGNSLKKLGIKGISFKLPVINNKLTKSVHEPSFLPFHTKPLFLFNLKEPINFSPYTLSGSIPLQINGNFQINDYNILVPISYMQKLKLSSVFMEQFLIENKDKLLFYNNELSFETPILITMIDQQQISVPKTSSCKLSSLIFDLLSKNWLQSSANSIDLTQLTVCMLNNNDNENKDNKSICLRINDNGNSIDVAPSFDTKNKFNFNGIFNTQPQNSRSLEKRNLLFQFPQSSFYSNNTSLEKEMNQSNFSLDNDKEKDDDNYFVKSEEYSPDFGSRLSFKIQDGGNELTPNEISFKNLTKCNEEEDYLIPEKPLVGSIFGNKEKSKIGMSSIHEVSPVLKSRPRPVEYQQIIQPEISFTL</sequence>
<feature type="chain" id="PRO_5040416971" description="Secreted ookinete protein" evidence="1">
    <location>
        <begin position="23"/>
        <end position="511"/>
    </location>
</feature>
<reference evidence="2" key="1">
    <citation type="submission" date="2020-11" db="EMBL/GenBank/DDBJ databases">
        <title>Kefir isolates.</title>
        <authorList>
            <person name="Marcisauskas S."/>
            <person name="Kim Y."/>
            <person name="Blasche S."/>
        </authorList>
    </citation>
    <scope>NUCLEOTIDE SEQUENCE</scope>
    <source>
        <strain evidence="2">Olga-1</strain>
    </source>
</reference>
<dbReference type="Proteomes" id="UP000697127">
    <property type="component" value="Unassembled WGS sequence"/>
</dbReference>
<proteinExistence type="predicted"/>
<organism evidence="2 3">
    <name type="scientific">Pichia californica</name>
    <dbReference type="NCBI Taxonomy" id="460514"/>
    <lineage>
        <taxon>Eukaryota</taxon>
        <taxon>Fungi</taxon>
        <taxon>Dikarya</taxon>
        <taxon>Ascomycota</taxon>
        <taxon>Saccharomycotina</taxon>
        <taxon>Pichiomycetes</taxon>
        <taxon>Pichiales</taxon>
        <taxon>Pichiaceae</taxon>
        <taxon>Pichia</taxon>
    </lineage>
</organism>
<protein>
    <recommendedName>
        <fullName evidence="4">Secreted ookinete protein</fullName>
    </recommendedName>
</protein>
<keyword evidence="3" id="KW-1185">Reference proteome</keyword>
<comment type="caution">
    <text evidence="2">The sequence shown here is derived from an EMBL/GenBank/DDBJ whole genome shotgun (WGS) entry which is preliminary data.</text>
</comment>
<gene>
    <name evidence="2" type="ORF">C6P40_001882</name>
</gene>
<evidence type="ECO:0008006" key="4">
    <source>
        <dbReference type="Google" id="ProtNLM"/>
    </source>
</evidence>
<dbReference type="EMBL" id="PUHW01000218">
    <property type="protein sequence ID" value="KAG0687771.1"/>
    <property type="molecule type" value="Genomic_DNA"/>
</dbReference>
<name>A0A9P6WII9_9ASCO</name>
<keyword evidence="1" id="KW-0732">Signal</keyword>
<accession>A0A9P6WII9</accession>
<evidence type="ECO:0000313" key="3">
    <source>
        <dbReference type="Proteomes" id="UP000697127"/>
    </source>
</evidence>
<evidence type="ECO:0000313" key="2">
    <source>
        <dbReference type="EMBL" id="KAG0687771.1"/>
    </source>
</evidence>
<dbReference type="AlphaFoldDB" id="A0A9P6WII9"/>
<evidence type="ECO:0000256" key="1">
    <source>
        <dbReference type="SAM" id="SignalP"/>
    </source>
</evidence>